<dbReference type="Proteomes" id="UP000069771">
    <property type="component" value="Chromosome"/>
</dbReference>
<proteinExistence type="predicted"/>
<gene>
    <name evidence="1" type="ORF">AALO17_04010</name>
</gene>
<accession>A0A140DSA8</accession>
<evidence type="ECO:0000313" key="1">
    <source>
        <dbReference type="EMBL" id="AMK53535.1"/>
    </source>
</evidence>
<sequence length="37" mass="4001">MCLLFHIQTGGSTLSQVKAAGCCPGTVFRDTRKGRFL</sequence>
<dbReference type="AlphaFoldDB" id="A0A140DSA8"/>
<organism evidence="1 2">
    <name type="scientific">Faecalibaculum rodentium</name>
    <dbReference type="NCBI Taxonomy" id="1702221"/>
    <lineage>
        <taxon>Bacteria</taxon>
        <taxon>Bacillati</taxon>
        <taxon>Bacillota</taxon>
        <taxon>Erysipelotrichia</taxon>
        <taxon>Erysipelotrichales</taxon>
        <taxon>Erysipelotrichaceae</taxon>
        <taxon>Faecalibaculum</taxon>
    </lineage>
</organism>
<keyword evidence="2" id="KW-1185">Reference proteome</keyword>
<reference evidence="1 2" key="1">
    <citation type="journal article" date="2016" name="Gut Pathog.">
        <title>Whole genome sequencing of "Faecalibaculum rodentium" ALO17, isolated from C57BL/6J laboratory mouse feces.</title>
        <authorList>
            <person name="Lim S."/>
            <person name="Chang D.H."/>
            <person name="Ahn S."/>
            <person name="Kim B.C."/>
        </authorList>
    </citation>
    <scope>NUCLEOTIDE SEQUENCE [LARGE SCALE GENOMIC DNA]</scope>
    <source>
        <strain evidence="1 2">Alo17</strain>
    </source>
</reference>
<protein>
    <submittedName>
        <fullName evidence="1">Uncharacterized protein</fullName>
    </submittedName>
</protein>
<evidence type="ECO:0000313" key="2">
    <source>
        <dbReference type="Proteomes" id="UP000069771"/>
    </source>
</evidence>
<dbReference type="EMBL" id="CP011391">
    <property type="protein sequence ID" value="AMK53535.1"/>
    <property type="molecule type" value="Genomic_DNA"/>
</dbReference>
<dbReference type="STRING" id="1702221.AALO17_04010"/>
<dbReference type="KEGG" id="fro:AALO17_04010"/>
<name>A0A140DSA8_9FIRM</name>